<dbReference type="AlphaFoldDB" id="A0A7D5KJU1"/>
<feature type="domain" description="MIP18 family-like" evidence="1">
    <location>
        <begin position="11"/>
        <end position="82"/>
    </location>
</feature>
<dbReference type="Proteomes" id="UP000509241">
    <property type="component" value="Chromosome"/>
</dbReference>
<organism evidence="2 3">
    <name type="scientific">Natrinema halophilum</name>
    <dbReference type="NCBI Taxonomy" id="1699371"/>
    <lineage>
        <taxon>Archaea</taxon>
        <taxon>Methanobacteriati</taxon>
        <taxon>Methanobacteriota</taxon>
        <taxon>Stenosarchaea group</taxon>
        <taxon>Halobacteria</taxon>
        <taxon>Halobacteriales</taxon>
        <taxon>Natrialbaceae</taxon>
        <taxon>Natrinema</taxon>
    </lineage>
</organism>
<dbReference type="SUPFAM" id="SSF117916">
    <property type="entry name" value="Fe-S cluster assembly (FSCA) domain-like"/>
    <property type="match status" value="1"/>
</dbReference>
<accession>A0A7D5KJU1</accession>
<gene>
    <name evidence="2" type="ORF">HYG82_13145</name>
</gene>
<reference evidence="2 3" key="1">
    <citation type="submission" date="2020-07" db="EMBL/GenBank/DDBJ databases">
        <authorList>
            <person name="Cui H."/>
        </authorList>
    </citation>
    <scope>NUCLEOTIDE SEQUENCE [LARGE SCALE GENOMIC DNA]</scope>
    <source>
        <strain evidence="2 3">YPL8</strain>
    </source>
</reference>
<dbReference type="InterPro" id="IPR034904">
    <property type="entry name" value="FSCA_dom_sf"/>
</dbReference>
<name>A0A7D5KJU1_9EURY</name>
<keyword evidence="3" id="KW-1185">Reference proteome</keyword>
<protein>
    <submittedName>
        <fullName evidence="2">Iron-sulfur cluster assembly protein</fullName>
    </submittedName>
</protein>
<evidence type="ECO:0000259" key="1">
    <source>
        <dbReference type="Pfam" id="PF01883"/>
    </source>
</evidence>
<dbReference type="InterPro" id="IPR002744">
    <property type="entry name" value="MIP18-like"/>
</dbReference>
<dbReference type="GeneID" id="56034254"/>
<proteinExistence type="predicted"/>
<dbReference type="KEGG" id="haly:HYG82_13145"/>
<dbReference type="RefSeq" id="WP_179261578.1">
    <property type="nucleotide sequence ID" value="NZ_CP058601.1"/>
</dbReference>
<dbReference type="Gene3D" id="3.30.300.130">
    <property type="entry name" value="Fe-S cluster assembly (FSCA)"/>
    <property type="match status" value="1"/>
</dbReference>
<dbReference type="EMBL" id="CP058601">
    <property type="protein sequence ID" value="QLG49739.1"/>
    <property type="molecule type" value="Genomic_DNA"/>
</dbReference>
<dbReference type="Pfam" id="PF01883">
    <property type="entry name" value="FeS_assembly_P"/>
    <property type="match status" value="1"/>
</dbReference>
<dbReference type="OrthoDB" id="37162at2157"/>
<evidence type="ECO:0000313" key="2">
    <source>
        <dbReference type="EMBL" id="QLG49739.1"/>
    </source>
</evidence>
<sequence>MSARTSDGPTRAAVRDRLDRVTDPELDRSIVALEYIDAIEIDGGHVTVHLTLPTAWCSPAFAWMMAVDARDEVESLPTVETARIALHDHMHETEINRGVNERLTFAAAFPDADGDVDAVRSELDDTARVARQYDAVETLLDAGLDADAIVDFRLRDLEEDELVPDRQFESDGDASETVAVSVRDRAFAVVVPAAPLARYLEKARETELVANPADVLFRTPEGDPIDAETFDLVHRRGRLATVSMSSQGGICDGLREAREGRLEGTAND</sequence>
<evidence type="ECO:0000313" key="3">
    <source>
        <dbReference type="Proteomes" id="UP000509241"/>
    </source>
</evidence>